<keyword evidence="5" id="KW-0479">Metal-binding</keyword>
<dbReference type="PANTHER" id="PTHR22930">
    <property type="match status" value="1"/>
</dbReference>
<comment type="cofactor">
    <cofactor evidence="1">
        <name>a divalent metal cation</name>
        <dbReference type="ChEBI" id="CHEBI:60240"/>
    </cofactor>
</comment>
<sequence length="190" mass="21908">MQFIYILPGWEGSAHDGRVLRDAISRPNGLRVPEGQYYLVDAGYTNAKGFLAPYRGQRYHLGGWTPQNPPRSAEEYLNMRHARARNIVERCFGRLKGRWGILRSPSFFPMKTQCRIIMACALLHNLILQKMSVDPLDINEPITQETLEDMEGELDQPEFITSISTSNEWTNFRNELAQGMYNRHRAARAH</sequence>
<dbReference type="InterPro" id="IPR045249">
    <property type="entry name" value="HARBI1-like"/>
</dbReference>
<keyword evidence="10" id="KW-1185">Reference proteome</keyword>
<proteinExistence type="inferred from homology"/>
<reference evidence="9 10" key="1">
    <citation type="submission" date="2017-09" db="EMBL/GenBank/DDBJ databases">
        <authorList>
            <consortium name="International Durum Wheat Genome Sequencing Consortium (IDWGSC)"/>
            <person name="Milanesi L."/>
        </authorList>
    </citation>
    <scope>NUCLEOTIDE SEQUENCE [LARGE SCALE GENOMIC DNA]</scope>
    <source>
        <strain evidence="10">cv. Svevo</strain>
    </source>
</reference>
<evidence type="ECO:0000256" key="7">
    <source>
        <dbReference type="ARBA" id="ARBA00023242"/>
    </source>
</evidence>
<dbReference type="GO" id="GO:0046872">
    <property type="term" value="F:metal ion binding"/>
    <property type="evidence" value="ECO:0007669"/>
    <property type="project" value="UniProtKB-KW"/>
</dbReference>
<keyword evidence="4" id="KW-0540">Nuclease</keyword>
<dbReference type="GO" id="GO:0005634">
    <property type="term" value="C:nucleus"/>
    <property type="evidence" value="ECO:0007669"/>
    <property type="project" value="UniProtKB-SubCell"/>
</dbReference>
<evidence type="ECO:0000256" key="6">
    <source>
        <dbReference type="ARBA" id="ARBA00022801"/>
    </source>
</evidence>
<dbReference type="GO" id="GO:0004518">
    <property type="term" value="F:nuclease activity"/>
    <property type="evidence" value="ECO:0007669"/>
    <property type="project" value="UniProtKB-KW"/>
</dbReference>
<dbReference type="PANTHER" id="PTHR22930:SF281">
    <property type="entry name" value="NUCLEASE"/>
    <property type="match status" value="1"/>
</dbReference>
<evidence type="ECO:0000256" key="5">
    <source>
        <dbReference type="ARBA" id="ARBA00022723"/>
    </source>
</evidence>
<evidence type="ECO:0000313" key="9">
    <source>
        <dbReference type="EMBL" id="VAI25035.1"/>
    </source>
</evidence>
<evidence type="ECO:0000256" key="3">
    <source>
        <dbReference type="ARBA" id="ARBA00006958"/>
    </source>
</evidence>
<organism evidence="9 10">
    <name type="scientific">Triticum turgidum subsp. durum</name>
    <name type="common">Durum wheat</name>
    <name type="synonym">Triticum durum</name>
    <dbReference type="NCBI Taxonomy" id="4567"/>
    <lineage>
        <taxon>Eukaryota</taxon>
        <taxon>Viridiplantae</taxon>
        <taxon>Streptophyta</taxon>
        <taxon>Embryophyta</taxon>
        <taxon>Tracheophyta</taxon>
        <taxon>Spermatophyta</taxon>
        <taxon>Magnoliopsida</taxon>
        <taxon>Liliopsida</taxon>
        <taxon>Poales</taxon>
        <taxon>Poaceae</taxon>
        <taxon>BOP clade</taxon>
        <taxon>Pooideae</taxon>
        <taxon>Triticodae</taxon>
        <taxon>Triticeae</taxon>
        <taxon>Triticinae</taxon>
        <taxon>Triticum</taxon>
    </lineage>
</organism>
<name>A0A9R0U3E1_TRITD</name>
<comment type="subcellular location">
    <subcellularLocation>
        <location evidence="2">Nucleus</location>
    </subcellularLocation>
</comment>
<comment type="similarity">
    <text evidence="3">Belongs to the HARBI1 family.</text>
</comment>
<dbReference type="EMBL" id="LT934119">
    <property type="protein sequence ID" value="VAI25035.1"/>
    <property type="molecule type" value="Genomic_DNA"/>
</dbReference>
<feature type="domain" description="DDE Tnp4" evidence="8">
    <location>
        <begin position="2"/>
        <end position="125"/>
    </location>
</feature>
<gene>
    <name evidence="9" type="ORF">TRITD_5Av1G243690</name>
</gene>
<evidence type="ECO:0000259" key="8">
    <source>
        <dbReference type="Pfam" id="PF13359"/>
    </source>
</evidence>
<dbReference type="OMA" id="QCRIIMA"/>
<dbReference type="Gramene" id="TRITD5Av1G243690.1">
    <property type="protein sequence ID" value="TRITD5Av1G243690.1"/>
    <property type="gene ID" value="TRITD5Av1G243690"/>
</dbReference>
<evidence type="ECO:0000313" key="10">
    <source>
        <dbReference type="Proteomes" id="UP000324705"/>
    </source>
</evidence>
<keyword evidence="6" id="KW-0378">Hydrolase</keyword>
<protein>
    <recommendedName>
        <fullName evidence="8">DDE Tnp4 domain-containing protein</fullName>
    </recommendedName>
</protein>
<dbReference type="Proteomes" id="UP000324705">
    <property type="component" value="Chromosome 5A"/>
</dbReference>
<accession>A0A9R0U3E1</accession>
<dbReference type="GO" id="GO:0016787">
    <property type="term" value="F:hydrolase activity"/>
    <property type="evidence" value="ECO:0007669"/>
    <property type="project" value="UniProtKB-KW"/>
</dbReference>
<evidence type="ECO:0000256" key="1">
    <source>
        <dbReference type="ARBA" id="ARBA00001968"/>
    </source>
</evidence>
<dbReference type="InterPro" id="IPR027806">
    <property type="entry name" value="HARBI1_dom"/>
</dbReference>
<dbReference type="Pfam" id="PF13359">
    <property type="entry name" value="DDE_Tnp_4"/>
    <property type="match status" value="1"/>
</dbReference>
<evidence type="ECO:0000256" key="2">
    <source>
        <dbReference type="ARBA" id="ARBA00004123"/>
    </source>
</evidence>
<keyword evidence="7" id="KW-0539">Nucleus</keyword>
<dbReference type="AlphaFoldDB" id="A0A9R0U3E1"/>
<evidence type="ECO:0000256" key="4">
    <source>
        <dbReference type="ARBA" id="ARBA00022722"/>
    </source>
</evidence>